<reference evidence="1 2" key="1">
    <citation type="submission" date="2014-09" db="EMBL/GenBank/DDBJ databases">
        <authorList>
            <person name="Martin A.A."/>
        </authorList>
    </citation>
    <scope>NUCLEOTIDE SEQUENCE</scope>
    <source>
        <strain evidence="2">ED321</strain>
        <strain evidence="1">ED321 Heterogonic</strain>
    </source>
</reference>
<reference evidence="3" key="2">
    <citation type="submission" date="2020-12" db="UniProtKB">
        <authorList>
            <consortium name="WormBaseParasite"/>
        </authorList>
    </citation>
    <scope>IDENTIFICATION</scope>
</reference>
<dbReference type="WBParaSite" id="SRAE_1000096300.1">
    <property type="protein sequence ID" value="SRAE_1000096300.1"/>
    <property type="gene ID" value="WBGene00257563"/>
</dbReference>
<protein>
    <submittedName>
        <fullName evidence="1 3">Uncharacterized protein</fullName>
    </submittedName>
</protein>
<dbReference type="CTD" id="36375058"/>
<accession>A0A090MV74</accession>
<sequence>MMEFNDTETDITLKITNKAFKQFIKILSHQQSSNNDYLVTKISKMEENNIKIFGKIQKLEDILNSHNRAVFYNLKIIENGIENIAEMIENKNHREESRSITLDKLMETSLYSCSSYDGFEDKENINPNIYDSNSENLIDNFSSSDGNLENETNDIQSSSISTTDSVIVNCRENKSSTDTNVFFKKINNNYGNEICNETDLNNFNCNDRKIVSKNKEDNNELEDTNIIYHKLSSAYTIKNSEERYKIFHTFNKYLETSNLQVTDG</sequence>
<dbReference type="GeneID" id="36375058"/>
<dbReference type="AlphaFoldDB" id="A0A090MV74"/>
<dbReference type="Proteomes" id="UP000035682">
    <property type="component" value="Unplaced"/>
</dbReference>
<evidence type="ECO:0000313" key="1">
    <source>
        <dbReference type="EMBL" id="CEF62693.2"/>
    </source>
</evidence>
<evidence type="ECO:0000313" key="4">
    <source>
        <dbReference type="WormBase" id="SRAE_1000096300"/>
    </source>
</evidence>
<proteinExistence type="predicted"/>
<evidence type="ECO:0000313" key="3">
    <source>
        <dbReference type="WBParaSite" id="SRAE_1000096300.1"/>
    </source>
</evidence>
<dbReference type="EMBL" id="LN609528">
    <property type="protein sequence ID" value="CEF62693.2"/>
    <property type="molecule type" value="Genomic_DNA"/>
</dbReference>
<name>A0A090MV74_STRRB</name>
<dbReference type="WormBase" id="SRAE_1000096300">
    <property type="protein sequence ID" value="SRP11773"/>
    <property type="gene ID" value="WBGene00257563"/>
</dbReference>
<gene>
    <name evidence="1 3 4" type="ORF">SRAE_1000096300</name>
</gene>
<organism evidence="1">
    <name type="scientific">Strongyloides ratti</name>
    <name type="common">Parasitic roundworm</name>
    <dbReference type="NCBI Taxonomy" id="34506"/>
    <lineage>
        <taxon>Eukaryota</taxon>
        <taxon>Metazoa</taxon>
        <taxon>Ecdysozoa</taxon>
        <taxon>Nematoda</taxon>
        <taxon>Chromadorea</taxon>
        <taxon>Rhabditida</taxon>
        <taxon>Tylenchina</taxon>
        <taxon>Panagrolaimomorpha</taxon>
        <taxon>Strongyloidoidea</taxon>
        <taxon>Strongyloididae</taxon>
        <taxon>Strongyloides</taxon>
    </lineage>
</organism>
<dbReference type="RefSeq" id="XP_024501895.1">
    <property type="nucleotide sequence ID" value="XM_024647859.1"/>
</dbReference>
<keyword evidence="2" id="KW-1185">Reference proteome</keyword>
<evidence type="ECO:0000313" key="2">
    <source>
        <dbReference type="Proteomes" id="UP000035682"/>
    </source>
</evidence>